<organism evidence="13 14">
    <name type="scientific">Mixia osmundae (strain CBS 9802 / IAM 14324 / JCM 22182 / KY 12970)</name>
    <dbReference type="NCBI Taxonomy" id="764103"/>
    <lineage>
        <taxon>Eukaryota</taxon>
        <taxon>Fungi</taxon>
        <taxon>Dikarya</taxon>
        <taxon>Basidiomycota</taxon>
        <taxon>Pucciniomycotina</taxon>
        <taxon>Mixiomycetes</taxon>
        <taxon>Mixiales</taxon>
        <taxon>Mixiaceae</taxon>
        <taxon>Mixia</taxon>
    </lineage>
</organism>
<dbReference type="PANTHER" id="PTHR43766">
    <property type="entry name" value="TRYPTOPHAN--TRNA LIGASE, MITOCHONDRIAL"/>
    <property type="match status" value="1"/>
</dbReference>
<dbReference type="PANTHER" id="PTHR43766:SF1">
    <property type="entry name" value="TRYPTOPHAN--TRNA LIGASE, MITOCHONDRIAL"/>
    <property type="match status" value="1"/>
</dbReference>
<name>G7E5T8_MIXOS</name>
<dbReference type="Gene3D" id="1.10.240.10">
    <property type="entry name" value="Tyrosyl-Transfer RNA Synthetase"/>
    <property type="match status" value="1"/>
</dbReference>
<keyword evidence="14" id="KW-1185">Reference proteome</keyword>
<keyword evidence="4 12" id="KW-0436">Ligase</keyword>
<dbReference type="HAMAP" id="MF_00140_B">
    <property type="entry name" value="Trp_tRNA_synth_B"/>
    <property type="match status" value="1"/>
</dbReference>
<dbReference type="InterPro" id="IPR050203">
    <property type="entry name" value="Trp-tRNA_synthetase"/>
</dbReference>
<dbReference type="Gene3D" id="3.40.50.620">
    <property type="entry name" value="HUPs"/>
    <property type="match status" value="1"/>
</dbReference>
<evidence type="ECO:0000256" key="9">
    <source>
        <dbReference type="ARBA" id="ARBA00030268"/>
    </source>
</evidence>
<comment type="caution">
    <text evidence="13">The sequence shown here is derived from an EMBL/GenBank/DDBJ whole genome shotgun (WGS) entry which is preliminary data.</text>
</comment>
<dbReference type="PROSITE" id="PS00178">
    <property type="entry name" value="AA_TRNA_LIGASE_I"/>
    <property type="match status" value="1"/>
</dbReference>
<reference evidence="13 14" key="1">
    <citation type="journal article" date="2011" name="J. Gen. Appl. Microbiol.">
        <title>Draft genome sequencing of the enigmatic basidiomycete Mixia osmundae.</title>
        <authorList>
            <person name="Nishida H."/>
            <person name="Nagatsuka Y."/>
            <person name="Sugiyama J."/>
        </authorList>
    </citation>
    <scope>NUCLEOTIDE SEQUENCE [LARGE SCALE GENOMIC DNA]</scope>
    <source>
        <strain evidence="14">CBS 9802 / IAM 14324 / JCM 22182 / KY 12970</strain>
    </source>
</reference>
<sequence>MRTSGCSACRALLRAARHRDVEAAQQRRMQSTASRARRIFSGIQPTGIPHIGNYLGALKQWKKLQDTAEPSDELFFSIVGLHAITVPQEPGKLRQDRRDMLATLLALGLSPERCTIFFQEQVPQHAELAWMLNCLVSLGRLQRMTSWKSRLAGMKGSKEGEADEGKLHLGLLAYPVLQAADVLLYDATEVPVGDDQKQHIELIRDLAATFNSRHSTEFFRAPEHIFTPTSRVQSLTQPSAKMSKSAVNARSRILLTDEPEDIESKIRRAVSDGKYMISYDRDTRPGVSNLIDIYAGLTEKTPAEVLQHLEEQRIDTLGKMKRSLADLIIEKFTPFRAEFSRLQADPGYLSQVEQMGEQKASAVARERMAEIHKLVGLA</sequence>
<dbReference type="AlphaFoldDB" id="G7E5T8"/>
<comment type="similarity">
    <text evidence="2 12">Belongs to the class-I aminoacyl-tRNA synthetase family.</text>
</comment>
<dbReference type="RefSeq" id="XP_014569279.1">
    <property type="nucleotide sequence ID" value="XM_014713793.1"/>
</dbReference>
<evidence type="ECO:0000256" key="8">
    <source>
        <dbReference type="ARBA" id="ARBA00023146"/>
    </source>
</evidence>
<evidence type="ECO:0000313" key="14">
    <source>
        <dbReference type="Proteomes" id="UP000009131"/>
    </source>
</evidence>
<evidence type="ECO:0000256" key="7">
    <source>
        <dbReference type="ARBA" id="ARBA00022917"/>
    </source>
</evidence>
<dbReference type="GO" id="GO:0005524">
    <property type="term" value="F:ATP binding"/>
    <property type="evidence" value="ECO:0007669"/>
    <property type="project" value="UniProtKB-KW"/>
</dbReference>
<evidence type="ECO:0000256" key="10">
    <source>
        <dbReference type="ARBA" id="ARBA00049929"/>
    </source>
</evidence>
<dbReference type="InterPro" id="IPR001412">
    <property type="entry name" value="aa-tRNA-synth_I_CS"/>
</dbReference>
<dbReference type="CDD" id="cd00806">
    <property type="entry name" value="TrpRS_core"/>
    <property type="match status" value="1"/>
</dbReference>
<dbReference type="PRINTS" id="PR01039">
    <property type="entry name" value="TRNASYNTHTRP"/>
</dbReference>
<dbReference type="InterPro" id="IPR002306">
    <property type="entry name" value="Trp-tRNA-ligase"/>
</dbReference>
<protein>
    <recommendedName>
        <fullName evidence="11">Tryptophan--tRNA ligase, mitochondrial</fullName>
        <ecNumber evidence="3">6.1.1.2</ecNumber>
    </recommendedName>
    <alternativeName>
        <fullName evidence="9">Tryptophanyl-tRNA synthetase</fullName>
    </alternativeName>
</protein>
<dbReference type="eggNOG" id="KOG2713">
    <property type="taxonomic scope" value="Eukaryota"/>
</dbReference>
<dbReference type="GO" id="GO:0005759">
    <property type="term" value="C:mitochondrial matrix"/>
    <property type="evidence" value="ECO:0007669"/>
    <property type="project" value="UniProtKB-SubCell"/>
</dbReference>
<evidence type="ECO:0000256" key="1">
    <source>
        <dbReference type="ARBA" id="ARBA00004305"/>
    </source>
</evidence>
<evidence type="ECO:0000256" key="12">
    <source>
        <dbReference type="RuleBase" id="RU363036"/>
    </source>
</evidence>
<dbReference type="STRING" id="764103.G7E5T8"/>
<proteinExistence type="inferred from homology"/>
<evidence type="ECO:0000256" key="5">
    <source>
        <dbReference type="ARBA" id="ARBA00022741"/>
    </source>
</evidence>
<accession>G7E5T8</accession>
<evidence type="ECO:0000256" key="3">
    <source>
        <dbReference type="ARBA" id="ARBA00013161"/>
    </source>
</evidence>
<dbReference type="InterPro" id="IPR002305">
    <property type="entry name" value="aa-tRNA-synth_Ic"/>
</dbReference>
<dbReference type="OrthoDB" id="15808at2759"/>
<dbReference type="NCBIfam" id="TIGR00233">
    <property type="entry name" value="trpS"/>
    <property type="match status" value="1"/>
</dbReference>
<dbReference type="OMA" id="PNHIRIE"/>
<dbReference type="FunFam" id="1.10.240.10:FF:000002">
    <property type="entry name" value="Tryptophan--tRNA ligase"/>
    <property type="match status" value="1"/>
</dbReference>
<dbReference type="FunCoup" id="G7E5T8">
    <property type="interactions" value="296"/>
</dbReference>
<keyword evidence="6 12" id="KW-0067">ATP-binding</keyword>
<keyword evidence="7 12" id="KW-0648">Protein biosynthesis</keyword>
<gene>
    <name evidence="13" type="primary">Mo04881</name>
    <name evidence="13" type="ORF">E5Q_04881</name>
</gene>
<dbReference type="Pfam" id="PF00579">
    <property type="entry name" value="tRNA-synt_1b"/>
    <property type="match status" value="1"/>
</dbReference>
<dbReference type="InParanoid" id="G7E5T8"/>
<reference evidence="13 14" key="2">
    <citation type="journal article" date="2012" name="Open Biol.">
        <title>Characteristics of nucleosomes and linker DNA regions on the genome of the basidiomycete Mixia osmundae revealed by mono- and dinucleosome mapping.</title>
        <authorList>
            <person name="Nishida H."/>
            <person name="Kondo S."/>
            <person name="Matsumoto T."/>
            <person name="Suzuki Y."/>
            <person name="Yoshikawa H."/>
            <person name="Taylor T.D."/>
            <person name="Sugiyama J."/>
        </authorList>
    </citation>
    <scope>NUCLEOTIDE SEQUENCE [LARGE SCALE GENOMIC DNA]</scope>
    <source>
        <strain evidence="14">CBS 9802 / IAM 14324 / JCM 22182 / KY 12970</strain>
    </source>
</reference>
<dbReference type="FunFam" id="3.40.50.620:FF:000082">
    <property type="entry name" value="MSW1p Mitochondrial tryptophanyl-tRNA synthetase"/>
    <property type="match status" value="1"/>
</dbReference>
<dbReference type="SUPFAM" id="SSF52374">
    <property type="entry name" value="Nucleotidylyl transferase"/>
    <property type="match status" value="1"/>
</dbReference>
<dbReference type="EC" id="6.1.1.2" evidence="3"/>
<dbReference type="InterPro" id="IPR014729">
    <property type="entry name" value="Rossmann-like_a/b/a_fold"/>
</dbReference>
<dbReference type="Proteomes" id="UP000009131">
    <property type="component" value="Unassembled WGS sequence"/>
</dbReference>
<dbReference type="GO" id="GO:0070183">
    <property type="term" value="P:mitochondrial tryptophanyl-tRNA aminoacylation"/>
    <property type="evidence" value="ECO:0007669"/>
    <property type="project" value="TreeGrafter"/>
</dbReference>
<evidence type="ECO:0000256" key="6">
    <source>
        <dbReference type="ARBA" id="ARBA00022840"/>
    </source>
</evidence>
<evidence type="ECO:0000256" key="4">
    <source>
        <dbReference type="ARBA" id="ARBA00022598"/>
    </source>
</evidence>
<dbReference type="InterPro" id="IPR024109">
    <property type="entry name" value="Trp-tRNA-ligase_bac-type"/>
</dbReference>
<evidence type="ECO:0000256" key="11">
    <source>
        <dbReference type="ARBA" id="ARBA00069760"/>
    </source>
</evidence>
<comment type="subcellular location">
    <subcellularLocation>
        <location evidence="1">Mitochondrion matrix</location>
    </subcellularLocation>
</comment>
<dbReference type="GO" id="GO:0004830">
    <property type="term" value="F:tryptophan-tRNA ligase activity"/>
    <property type="evidence" value="ECO:0007669"/>
    <property type="project" value="UniProtKB-EC"/>
</dbReference>
<dbReference type="EMBL" id="BABT02000150">
    <property type="protein sequence ID" value="GAA98198.1"/>
    <property type="molecule type" value="Genomic_DNA"/>
</dbReference>
<evidence type="ECO:0000313" key="13">
    <source>
        <dbReference type="EMBL" id="GAA98198.1"/>
    </source>
</evidence>
<comment type="catalytic activity">
    <reaction evidence="10">
        <text>tRNA(Trp) + L-tryptophan + ATP = L-tryptophyl-tRNA(Trp) + AMP + diphosphate + H(+)</text>
        <dbReference type="Rhea" id="RHEA:24080"/>
        <dbReference type="Rhea" id="RHEA-COMP:9671"/>
        <dbReference type="Rhea" id="RHEA-COMP:9705"/>
        <dbReference type="ChEBI" id="CHEBI:15378"/>
        <dbReference type="ChEBI" id="CHEBI:30616"/>
        <dbReference type="ChEBI" id="CHEBI:33019"/>
        <dbReference type="ChEBI" id="CHEBI:57912"/>
        <dbReference type="ChEBI" id="CHEBI:78442"/>
        <dbReference type="ChEBI" id="CHEBI:78535"/>
        <dbReference type="ChEBI" id="CHEBI:456215"/>
        <dbReference type="EC" id="6.1.1.2"/>
    </reaction>
</comment>
<evidence type="ECO:0000256" key="2">
    <source>
        <dbReference type="ARBA" id="ARBA00005594"/>
    </source>
</evidence>
<keyword evidence="5 12" id="KW-0547">Nucleotide-binding</keyword>
<dbReference type="HOGENOM" id="CLU_029244_1_3_1"/>
<keyword evidence="8 12" id="KW-0030">Aminoacyl-tRNA synthetase</keyword>